<dbReference type="GO" id="GO:0017038">
    <property type="term" value="P:protein import"/>
    <property type="evidence" value="ECO:0007669"/>
    <property type="project" value="InterPro"/>
</dbReference>
<comment type="subunit">
    <text evidence="5">The Tol-Pal system is composed of five core proteins: the inner membrane proteins TolA, TolQ and TolR, the periplasmic protein TolB and the outer membrane protein Pal. They form a network linking the inner and outer membranes and the peptidoglycan layer.</text>
</comment>
<dbReference type="Proteomes" id="UP001056209">
    <property type="component" value="Chromosome"/>
</dbReference>
<comment type="subcellular location">
    <subcellularLocation>
        <location evidence="1 5">Periplasm</location>
    </subcellularLocation>
</comment>
<proteinExistence type="inferred from homology"/>
<dbReference type="Gene3D" id="3.40.50.10070">
    <property type="entry name" value="TolB, N-terminal domain"/>
    <property type="match status" value="1"/>
</dbReference>
<comment type="function">
    <text evidence="5">Part of the Tol-Pal system, which plays a role in outer membrane invagination during cell division and is important for maintaining outer membrane integrity. TolB occupies a key intermediary position in the Tol-Pal system because it communicates directly with both membrane-embedded components, Pal in the outer membrane and TolA in the inner membrane.</text>
</comment>
<comment type="similarity">
    <text evidence="2 5">Belongs to the TolB family.</text>
</comment>
<protein>
    <recommendedName>
        <fullName evidence="5">Tol-Pal system protein TolB</fullName>
    </recommendedName>
</protein>
<keyword evidence="5" id="KW-0131">Cell cycle</keyword>
<evidence type="ECO:0000313" key="7">
    <source>
        <dbReference type="EMBL" id="URJ28452.1"/>
    </source>
</evidence>
<dbReference type="Pfam" id="PF07676">
    <property type="entry name" value="PD40"/>
    <property type="match status" value="3"/>
</dbReference>
<gene>
    <name evidence="5 7" type="primary">tolB</name>
    <name evidence="7" type="ORF">M9393_01515</name>
</gene>
<dbReference type="HAMAP" id="MF_00671">
    <property type="entry name" value="TolB"/>
    <property type="match status" value="1"/>
</dbReference>
<dbReference type="EMBL" id="CP097753">
    <property type="protein sequence ID" value="URJ28452.1"/>
    <property type="molecule type" value="Genomic_DNA"/>
</dbReference>
<dbReference type="AlphaFoldDB" id="A0A9Q8TWC5"/>
<dbReference type="NCBIfam" id="TIGR02800">
    <property type="entry name" value="propeller_TolB"/>
    <property type="match status" value="1"/>
</dbReference>
<dbReference type="PANTHER" id="PTHR36842">
    <property type="entry name" value="PROTEIN TOLB HOMOLOG"/>
    <property type="match status" value="1"/>
</dbReference>
<keyword evidence="4 5" id="KW-0574">Periplasm</keyword>
<dbReference type="InterPro" id="IPR014167">
    <property type="entry name" value="Tol-Pal_TolB"/>
</dbReference>
<keyword evidence="3 5" id="KW-0732">Signal</keyword>
<evidence type="ECO:0000259" key="6">
    <source>
        <dbReference type="Pfam" id="PF04052"/>
    </source>
</evidence>
<organism evidence="7 8">
    <name type="scientific">Candidatus Blochmannia vicinus</name>
    <name type="common">nom. nud.</name>
    <dbReference type="NCBI Taxonomy" id="251540"/>
    <lineage>
        <taxon>Bacteria</taxon>
        <taxon>Pseudomonadati</taxon>
        <taxon>Pseudomonadota</taxon>
        <taxon>Gammaproteobacteria</taxon>
        <taxon>Enterobacterales</taxon>
        <taxon>Enterobacteriaceae</taxon>
        <taxon>ant endosymbionts</taxon>
        <taxon>Candidatus Blochmanniella</taxon>
    </lineage>
</organism>
<sequence>MQISLSIMLILYLYPFSLLADMHIEITCGVNTSYPIAVMPFEYVNNQCGKSESDEDIALIIASDLRNSSKFNTVPVEYLPHKPTKISDIIPTFWEKLGINTIVLGTTHISYNGNYIISYHLIDTSRNPALIILENQYSVEKKWLRHAAHTISNEIFEKLTGIKGAFCARIAYISHINDNKYPYELYISDYDGHNQISICRSTEPLMSPAWSSDGEKIAYVTFDSGHSELVVQTLRTGLINNIVNFPNHNGAPAFSPDCKKIAFALSKTGSLNLYIMDLESGEIRQLTKNRSNNTEPSWFPDNKHIAYTSDQGGKPQIYKININTANIQRLSWIHTSNQNPQVSSDGTFIMMVNRHQGKQNIAKLNLLTGREEILTDVLLADTPSIAPNNTMVVYSSIKDFTTTSNLELISTDGHFKAHIKGGKGDIRFPTWSPLYVK</sequence>
<reference evidence="7" key="1">
    <citation type="submission" date="2022-05" db="EMBL/GenBank/DDBJ databases">
        <title>Impact of host demography and evolutionary history on endosymbiont molecular evolution: a test in carpenter ants (Genus Camponotus) and their Blochmannia endosymbionts.</title>
        <authorList>
            <person name="Manthey J.D."/>
            <person name="Giron J.C."/>
            <person name="Hruska J.P."/>
        </authorList>
    </citation>
    <scope>NUCLEOTIDE SEQUENCE</scope>
    <source>
        <strain evidence="7">C-039</strain>
    </source>
</reference>
<accession>A0A9Q8TWC5</accession>
<dbReference type="SUPFAM" id="SSF52964">
    <property type="entry name" value="TolB, N-terminal domain"/>
    <property type="match status" value="1"/>
</dbReference>
<dbReference type="Pfam" id="PF04052">
    <property type="entry name" value="TolB_N"/>
    <property type="match status" value="1"/>
</dbReference>
<dbReference type="Gene3D" id="2.120.10.30">
    <property type="entry name" value="TolB, C-terminal domain"/>
    <property type="match status" value="1"/>
</dbReference>
<dbReference type="InterPro" id="IPR011042">
    <property type="entry name" value="6-blade_b-propeller_TolB-like"/>
</dbReference>
<dbReference type="InterPro" id="IPR011659">
    <property type="entry name" value="WD40"/>
</dbReference>
<evidence type="ECO:0000256" key="4">
    <source>
        <dbReference type="ARBA" id="ARBA00022764"/>
    </source>
</evidence>
<keyword evidence="5" id="KW-0132">Cell division</keyword>
<dbReference type="GO" id="GO:0042597">
    <property type="term" value="C:periplasmic space"/>
    <property type="evidence" value="ECO:0007669"/>
    <property type="project" value="UniProtKB-SubCell"/>
</dbReference>
<dbReference type="PANTHER" id="PTHR36842:SF1">
    <property type="entry name" value="PROTEIN TOLB"/>
    <property type="match status" value="1"/>
</dbReference>
<name>A0A9Q8TWC5_9ENTR</name>
<evidence type="ECO:0000256" key="5">
    <source>
        <dbReference type="HAMAP-Rule" id="MF_00671"/>
    </source>
</evidence>
<evidence type="ECO:0000256" key="3">
    <source>
        <dbReference type="ARBA" id="ARBA00022729"/>
    </source>
</evidence>
<feature type="domain" description="TolB N-terminal" evidence="6">
    <location>
        <begin position="23"/>
        <end position="127"/>
    </location>
</feature>
<evidence type="ECO:0000256" key="2">
    <source>
        <dbReference type="ARBA" id="ARBA00009820"/>
    </source>
</evidence>
<evidence type="ECO:0000256" key="1">
    <source>
        <dbReference type="ARBA" id="ARBA00004418"/>
    </source>
</evidence>
<dbReference type="GO" id="GO:0051301">
    <property type="term" value="P:cell division"/>
    <property type="evidence" value="ECO:0007669"/>
    <property type="project" value="UniProtKB-UniRule"/>
</dbReference>
<dbReference type="SUPFAM" id="SSF69304">
    <property type="entry name" value="Tricorn protease N-terminal domain"/>
    <property type="match status" value="1"/>
</dbReference>
<dbReference type="InterPro" id="IPR007195">
    <property type="entry name" value="TolB_N"/>
</dbReference>
<evidence type="ECO:0000313" key="8">
    <source>
        <dbReference type="Proteomes" id="UP001056209"/>
    </source>
</evidence>